<organism evidence="3">
    <name type="scientific">Hydatigena taeniaeformis</name>
    <name type="common">Feline tapeworm</name>
    <name type="synonym">Taenia taeniaeformis</name>
    <dbReference type="NCBI Taxonomy" id="6205"/>
    <lineage>
        <taxon>Eukaryota</taxon>
        <taxon>Metazoa</taxon>
        <taxon>Spiralia</taxon>
        <taxon>Lophotrochozoa</taxon>
        <taxon>Platyhelminthes</taxon>
        <taxon>Cestoda</taxon>
        <taxon>Eucestoda</taxon>
        <taxon>Cyclophyllidea</taxon>
        <taxon>Taeniidae</taxon>
        <taxon>Hydatigera</taxon>
    </lineage>
</organism>
<evidence type="ECO:0000313" key="2">
    <source>
        <dbReference type="Proteomes" id="UP000274429"/>
    </source>
</evidence>
<dbReference type="WBParaSite" id="TTAC_0000859301-mRNA-1">
    <property type="protein sequence ID" value="TTAC_0000859301-mRNA-1"/>
    <property type="gene ID" value="TTAC_0000859301"/>
</dbReference>
<name>A0A0R3X569_HYDTA</name>
<keyword evidence="2" id="KW-1185">Reference proteome</keyword>
<accession>A0A0R3X569</accession>
<reference evidence="3" key="1">
    <citation type="submission" date="2017-02" db="UniProtKB">
        <authorList>
            <consortium name="WormBaseParasite"/>
        </authorList>
    </citation>
    <scope>IDENTIFICATION</scope>
</reference>
<gene>
    <name evidence="1" type="ORF">TTAC_LOCUS8578</name>
</gene>
<dbReference type="EMBL" id="UYWX01020536">
    <property type="protein sequence ID" value="VDM33176.1"/>
    <property type="molecule type" value="Genomic_DNA"/>
</dbReference>
<proteinExistence type="predicted"/>
<dbReference type="AlphaFoldDB" id="A0A0R3X569"/>
<sequence>MLGVETWKGLRTLGARDLVAHRKTAQFGRKHSHECLNEASPLLEAFLSPLFLGYSADGWSGTAFAVALTGDKTQVLCTRHSPLAKRNTSNLHIFPTLRGIGDFKSSIKKSEVVFVDSAQTPSSSPSPTQFSAFPPPCKCWPRPICARKYVEWERQMEFSNHSSGAGGTPVKQLRLRLETSERIVHTNSNVEFEHHDYYFT</sequence>
<protein>
    <submittedName>
        <fullName evidence="3">RT_RNaseH_2 domain-containing protein</fullName>
    </submittedName>
</protein>
<evidence type="ECO:0000313" key="3">
    <source>
        <dbReference type="WBParaSite" id="TTAC_0000859301-mRNA-1"/>
    </source>
</evidence>
<evidence type="ECO:0000313" key="1">
    <source>
        <dbReference type="EMBL" id="VDM33176.1"/>
    </source>
</evidence>
<dbReference type="Proteomes" id="UP000274429">
    <property type="component" value="Unassembled WGS sequence"/>
</dbReference>
<reference evidence="1 2" key="2">
    <citation type="submission" date="2018-11" db="EMBL/GenBank/DDBJ databases">
        <authorList>
            <consortium name="Pathogen Informatics"/>
        </authorList>
    </citation>
    <scope>NUCLEOTIDE SEQUENCE [LARGE SCALE GENOMIC DNA]</scope>
</reference>